<organism evidence="1 2">
    <name type="scientific">Synchytrium microbalum</name>
    <dbReference type="NCBI Taxonomy" id="1806994"/>
    <lineage>
        <taxon>Eukaryota</taxon>
        <taxon>Fungi</taxon>
        <taxon>Fungi incertae sedis</taxon>
        <taxon>Chytridiomycota</taxon>
        <taxon>Chytridiomycota incertae sedis</taxon>
        <taxon>Chytridiomycetes</taxon>
        <taxon>Synchytriales</taxon>
        <taxon>Synchytriaceae</taxon>
        <taxon>Synchytrium</taxon>
    </lineage>
</organism>
<evidence type="ECO:0000313" key="2">
    <source>
        <dbReference type="Proteomes" id="UP000319731"/>
    </source>
</evidence>
<accession>A0A507C891</accession>
<name>A0A507C891_9FUNG</name>
<gene>
    <name evidence="1" type="ORF">SmJEL517_g02190</name>
</gene>
<dbReference type="EMBL" id="QEAO01000008">
    <property type="protein sequence ID" value="TPX35538.1"/>
    <property type="molecule type" value="Genomic_DNA"/>
</dbReference>
<protein>
    <submittedName>
        <fullName evidence="1">Uncharacterized protein</fullName>
    </submittedName>
</protein>
<dbReference type="AlphaFoldDB" id="A0A507C891"/>
<proteinExistence type="predicted"/>
<evidence type="ECO:0000313" key="1">
    <source>
        <dbReference type="EMBL" id="TPX35538.1"/>
    </source>
</evidence>
<dbReference type="GeneID" id="42003415"/>
<dbReference type="RefSeq" id="XP_031026011.1">
    <property type="nucleotide sequence ID" value="XM_031168118.1"/>
</dbReference>
<reference evidence="1 2" key="1">
    <citation type="journal article" date="2019" name="Sci. Rep.">
        <title>Comparative genomics of chytrid fungi reveal insights into the obligate biotrophic and pathogenic lifestyle of Synchytrium endobioticum.</title>
        <authorList>
            <person name="van de Vossenberg B.T.L.H."/>
            <person name="Warris S."/>
            <person name="Nguyen H.D.T."/>
            <person name="van Gent-Pelzer M.P.E."/>
            <person name="Joly D.L."/>
            <person name="van de Geest H.C."/>
            <person name="Bonants P.J.M."/>
            <person name="Smith D.S."/>
            <person name="Levesque C.A."/>
            <person name="van der Lee T.A.J."/>
        </authorList>
    </citation>
    <scope>NUCLEOTIDE SEQUENCE [LARGE SCALE GENOMIC DNA]</scope>
    <source>
        <strain evidence="1 2">JEL517</strain>
    </source>
</reference>
<dbReference type="Proteomes" id="UP000319731">
    <property type="component" value="Unassembled WGS sequence"/>
</dbReference>
<sequence length="85" mass="9548">MSIGNPLESFIIFGRAVPRHMVGYYCLGIYIGLYGLSKIRSSPPPAVTMEPAEAAFVKEYLHKHHEEQHIPPYARGIFKVHSASH</sequence>
<keyword evidence="2" id="KW-1185">Reference proteome</keyword>
<comment type="caution">
    <text evidence="1">The sequence shown here is derived from an EMBL/GenBank/DDBJ whole genome shotgun (WGS) entry which is preliminary data.</text>
</comment>